<proteinExistence type="predicted"/>
<feature type="region of interest" description="Disordered" evidence="1">
    <location>
        <begin position="300"/>
        <end position="326"/>
    </location>
</feature>
<reference evidence="2 3" key="1">
    <citation type="submission" date="2023-02" db="EMBL/GenBank/DDBJ databases">
        <title>LHISI_Scaffold_Assembly.</title>
        <authorList>
            <person name="Stuart O.P."/>
            <person name="Cleave R."/>
            <person name="Magrath M.J.L."/>
            <person name="Mikheyev A.S."/>
        </authorList>
    </citation>
    <scope>NUCLEOTIDE SEQUENCE [LARGE SCALE GENOMIC DNA]</scope>
    <source>
        <strain evidence="2">Daus_M_001</strain>
        <tissue evidence="2">Leg muscle</tissue>
    </source>
</reference>
<keyword evidence="3" id="KW-1185">Reference proteome</keyword>
<dbReference type="EMBL" id="JARBHB010000003">
    <property type="protein sequence ID" value="KAJ8888681.1"/>
    <property type="molecule type" value="Genomic_DNA"/>
</dbReference>
<evidence type="ECO:0000313" key="2">
    <source>
        <dbReference type="EMBL" id="KAJ8888681.1"/>
    </source>
</evidence>
<gene>
    <name evidence="2" type="ORF">PR048_008173</name>
</gene>
<comment type="caution">
    <text evidence="2">The sequence shown here is derived from an EMBL/GenBank/DDBJ whole genome shotgun (WGS) entry which is preliminary data.</text>
</comment>
<protein>
    <submittedName>
        <fullName evidence="2">Uncharacterized protein</fullName>
    </submittedName>
</protein>
<feature type="region of interest" description="Disordered" evidence="1">
    <location>
        <begin position="36"/>
        <end position="61"/>
    </location>
</feature>
<accession>A0ABQ9HX45</accession>
<feature type="compositionally biased region" description="Basic and acidic residues" evidence="1">
    <location>
        <begin position="51"/>
        <end position="61"/>
    </location>
</feature>
<dbReference type="Proteomes" id="UP001159363">
    <property type="component" value="Chromosome 3"/>
</dbReference>
<sequence>MRGVEGKGGAGSFGAKCFSAIFSRSSMLMGDRHATQPTRVNRGENGVAPECKGEGNRRSSTIRHDAHLRKSGVTRPGIEPSSPWWEASSLTTQPPWPHEYSNIFPSSNCEALRKLKTYLRATVSLKRLNHVAVCYVHNSEAVSSLNPSRPSGGGLFNNPSLAANLWLKGRAIDRMEDEMREGYARDGLHSSPRELWADDLLPTKVIRARFPAGPPLDPRIWESRRTMPLGFLGDLAHSRPSTPAPLHTHLTSPSSVLKTSKNVINARTKHVFCSNVPPVSKGIGNHRGKRAPHLEALIETQTKQDGGREPVRSRGRARLPSALPSG</sequence>
<evidence type="ECO:0000313" key="3">
    <source>
        <dbReference type="Proteomes" id="UP001159363"/>
    </source>
</evidence>
<evidence type="ECO:0000256" key="1">
    <source>
        <dbReference type="SAM" id="MobiDB-lite"/>
    </source>
</evidence>
<name>A0ABQ9HX45_9NEOP</name>
<organism evidence="2 3">
    <name type="scientific">Dryococelus australis</name>
    <dbReference type="NCBI Taxonomy" id="614101"/>
    <lineage>
        <taxon>Eukaryota</taxon>
        <taxon>Metazoa</taxon>
        <taxon>Ecdysozoa</taxon>
        <taxon>Arthropoda</taxon>
        <taxon>Hexapoda</taxon>
        <taxon>Insecta</taxon>
        <taxon>Pterygota</taxon>
        <taxon>Neoptera</taxon>
        <taxon>Polyneoptera</taxon>
        <taxon>Phasmatodea</taxon>
        <taxon>Verophasmatodea</taxon>
        <taxon>Anareolatae</taxon>
        <taxon>Phasmatidae</taxon>
        <taxon>Eurycanthinae</taxon>
        <taxon>Dryococelus</taxon>
    </lineage>
</organism>